<keyword evidence="5 7" id="KW-0472">Membrane</keyword>
<feature type="transmembrane region" description="Helical" evidence="7">
    <location>
        <begin position="329"/>
        <end position="348"/>
    </location>
</feature>
<dbReference type="PANTHER" id="PTHR43791">
    <property type="entry name" value="PERMEASE-RELATED"/>
    <property type="match status" value="1"/>
</dbReference>
<keyword evidence="3 7" id="KW-0812">Transmembrane</keyword>
<feature type="transmembrane region" description="Helical" evidence="7">
    <location>
        <begin position="182"/>
        <end position="205"/>
    </location>
</feature>
<feature type="domain" description="Major facilitator superfamily (MFS) profile" evidence="8">
    <location>
        <begin position="56"/>
        <end position="495"/>
    </location>
</feature>
<sequence>MSHYTEAVVQKLTQEQQPESLSSDDSYSEKGISVSSHETWTPEEELRAVRKIDYTVLPLLTVGLFAFQLDRMNLSSALTAGLRNDIHVTQGDINLGNFLMYLGIIILEIPSNMLLVRHGPRLLIPFQILSFGLVATLQSHMVNRGGFLATRLILGLCEAGYIPGSLYILSMWYKGNELARRISILFCGMFSGFAFGPLIASGIVLLHGERNLGGWQWIFIIEGTFTIFIAIVLFIFLPNSPSDTKTFTGVSLVTFTERDSYIVRERILATGIAPASHISLKSMLSTLLYWKRWPHFLATALVFGTWSPLTTYTPTIFMSLGFVRWEANALTAVGGFGALCIVLLFGYLSDRTKMRAACVCVPTFLYMVVLVLLREIQPHVGKWGKYALWTVVNAFAVGYHPGQNTWLQLNCKTLEERAISVSMWVMSAMVGLMCSSMIFQGGDAAHYYPTGLLAMTAMVAAGLLVDFAQAGIYYLHNKRAGSNQGTGASTFLHVL</sequence>
<feature type="region of interest" description="Disordered" evidence="6">
    <location>
        <begin position="1"/>
        <end position="36"/>
    </location>
</feature>
<feature type="transmembrane region" description="Helical" evidence="7">
    <location>
        <begin position="98"/>
        <end position="115"/>
    </location>
</feature>
<keyword evidence="4 7" id="KW-1133">Transmembrane helix</keyword>
<dbReference type="EMBL" id="CP119882">
    <property type="protein sequence ID" value="WFD37019.1"/>
    <property type="molecule type" value="Genomic_DNA"/>
</dbReference>
<dbReference type="InterPro" id="IPR036259">
    <property type="entry name" value="MFS_trans_sf"/>
</dbReference>
<dbReference type="PROSITE" id="PS50850">
    <property type="entry name" value="MFS"/>
    <property type="match status" value="1"/>
</dbReference>
<accession>A0AAF0J8M6</accession>
<evidence type="ECO:0000256" key="4">
    <source>
        <dbReference type="ARBA" id="ARBA00022989"/>
    </source>
</evidence>
<comment type="subcellular location">
    <subcellularLocation>
        <location evidence="1">Membrane</location>
        <topology evidence="1">Multi-pass membrane protein</topology>
    </subcellularLocation>
</comment>
<evidence type="ECO:0000256" key="1">
    <source>
        <dbReference type="ARBA" id="ARBA00004141"/>
    </source>
</evidence>
<evidence type="ECO:0000256" key="3">
    <source>
        <dbReference type="ARBA" id="ARBA00022692"/>
    </source>
</evidence>
<evidence type="ECO:0000256" key="5">
    <source>
        <dbReference type="ARBA" id="ARBA00023136"/>
    </source>
</evidence>
<dbReference type="Proteomes" id="UP001219933">
    <property type="component" value="Chromosome 6"/>
</dbReference>
<protein>
    <recommendedName>
        <fullName evidence="8">Major facilitator superfamily (MFS) profile domain-containing protein</fullName>
    </recommendedName>
</protein>
<evidence type="ECO:0000256" key="7">
    <source>
        <dbReference type="SAM" id="Phobius"/>
    </source>
</evidence>
<dbReference type="Gene3D" id="1.20.1250.20">
    <property type="entry name" value="MFS general substrate transporter like domains"/>
    <property type="match status" value="2"/>
</dbReference>
<dbReference type="GO" id="GO:0016020">
    <property type="term" value="C:membrane"/>
    <property type="evidence" value="ECO:0007669"/>
    <property type="project" value="UniProtKB-SubCell"/>
</dbReference>
<dbReference type="AlphaFoldDB" id="A0AAF0J8M6"/>
<evidence type="ECO:0000256" key="6">
    <source>
        <dbReference type="SAM" id="MobiDB-lite"/>
    </source>
</evidence>
<feature type="transmembrane region" description="Helical" evidence="7">
    <location>
        <begin position="451"/>
        <end position="475"/>
    </location>
</feature>
<evidence type="ECO:0000259" key="8">
    <source>
        <dbReference type="PROSITE" id="PS50850"/>
    </source>
</evidence>
<feature type="transmembrane region" description="Helical" evidence="7">
    <location>
        <begin position="148"/>
        <end position="170"/>
    </location>
</feature>
<feature type="transmembrane region" description="Helical" evidence="7">
    <location>
        <begin position="296"/>
        <end position="317"/>
    </location>
</feature>
<proteinExistence type="predicted"/>
<feature type="transmembrane region" description="Helical" evidence="7">
    <location>
        <begin position="217"/>
        <end position="237"/>
    </location>
</feature>
<evidence type="ECO:0000313" key="10">
    <source>
        <dbReference type="Proteomes" id="UP001219933"/>
    </source>
</evidence>
<dbReference type="PANTHER" id="PTHR43791:SF32">
    <property type="entry name" value="MAJOR FACILITATOR SUPERFAMILY (MFS) PROFILE DOMAIN-CONTAINING PROTEIN"/>
    <property type="match status" value="1"/>
</dbReference>
<name>A0AAF0J8M6_9BASI</name>
<evidence type="ECO:0000313" key="9">
    <source>
        <dbReference type="EMBL" id="WFD37019.1"/>
    </source>
</evidence>
<dbReference type="Pfam" id="PF07690">
    <property type="entry name" value="MFS_1"/>
    <property type="match status" value="1"/>
</dbReference>
<evidence type="ECO:0000256" key="2">
    <source>
        <dbReference type="ARBA" id="ARBA00022448"/>
    </source>
</evidence>
<feature type="transmembrane region" description="Helical" evidence="7">
    <location>
        <begin position="354"/>
        <end position="373"/>
    </location>
</feature>
<keyword evidence="10" id="KW-1185">Reference proteome</keyword>
<reference evidence="9" key="1">
    <citation type="submission" date="2023-03" db="EMBL/GenBank/DDBJ databases">
        <title>Mating type loci evolution in Malassezia.</title>
        <authorList>
            <person name="Coelho M.A."/>
        </authorList>
    </citation>
    <scope>NUCLEOTIDE SEQUENCE</scope>
    <source>
        <strain evidence="9">CBS 11721</strain>
    </source>
</reference>
<dbReference type="InterPro" id="IPR011701">
    <property type="entry name" value="MFS"/>
</dbReference>
<feature type="transmembrane region" description="Helical" evidence="7">
    <location>
        <begin position="418"/>
        <end position="439"/>
    </location>
</feature>
<dbReference type="InterPro" id="IPR020846">
    <property type="entry name" value="MFS_dom"/>
</dbReference>
<keyword evidence="2" id="KW-0813">Transport</keyword>
<feature type="compositionally biased region" description="Polar residues" evidence="6">
    <location>
        <begin position="11"/>
        <end position="25"/>
    </location>
</feature>
<dbReference type="GO" id="GO:0022857">
    <property type="term" value="F:transmembrane transporter activity"/>
    <property type="evidence" value="ECO:0007669"/>
    <property type="project" value="InterPro"/>
</dbReference>
<gene>
    <name evidence="9" type="ORF">MCUN1_003911</name>
</gene>
<dbReference type="SUPFAM" id="SSF103473">
    <property type="entry name" value="MFS general substrate transporter"/>
    <property type="match status" value="1"/>
</dbReference>
<organism evidence="9 10">
    <name type="scientific">Malassezia cuniculi</name>
    <dbReference type="NCBI Taxonomy" id="948313"/>
    <lineage>
        <taxon>Eukaryota</taxon>
        <taxon>Fungi</taxon>
        <taxon>Dikarya</taxon>
        <taxon>Basidiomycota</taxon>
        <taxon>Ustilaginomycotina</taxon>
        <taxon>Malasseziomycetes</taxon>
        <taxon>Malasseziales</taxon>
        <taxon>Malasseziaceae</taxon>
        <taxon>Malassezia</taxon>
    </lineage>
</organism>